<proteinExistence type="predicted"/>
<sequence length="167" mass="19754">MTNPGPDFASARGVAPWERSGVDRLAGPSDPENVAKAARARELQDEAERQRAQYLAERERRREEKRLAKLRKLEQEKIALEKASRQMFILGFFLLPVVWINMVCYYWKEFRDPTADPRIRSRCRIALVLIPIYTLPFLGWFIYFRVHKQTFPNLNMLNSDFRFENFA</sequence>
<protein>
    <submittedName>
        <fullName evidence="3">Uncharacterized protein</fullName>
    </submittedName>
</protein>
<organism evidence="3">
    <name type="scientific">Compsopogon caeruleus</name>
    <dbReference type="NCBI Taxonomy" id="31354"/>
    <lineage>
        <taxon>Eukaryota</taxon>
        <taxon>Rhodophyta</taxon>
        <taxon>Compsopogonophyceae</taxon>
        <taxon>Compsopogonales</taxon>
        <taxon>Compsopogonaceae</taxon>
        <taxon>Compsopogon</taxon>
    </lineage>
</organism>
<accession>A0A7S1XGN5</accession>
<keyword evidence="2" id="KW-0812">Transmembrane</keyword>
<dbReference type="EMBL" id="HBGH01018381">
    <property type="protein sequence ID" value="CAD9238117.1"/>
    <property type="molecule type" value="Transcribed_RNA"/>
</dbReference>
<feature type="region of interest" description="Disordered" evidence="1">
    <location>
        <begin position="1"/>
        <end position="46"/>
    </location>
</feature>
<reference evidence="3" key="1">
    <citation type="submission" date="2021-01" db="EMBL/GenBank/DDBJ databases">
        <authorList>
            <person name="Corre E."/>
            <person name="Pelletier E."/>
            <person name="Niang G."/>
            <person name="Scheremetjew M."/>
            <person name="Finn R."/>
            <person name="Kale V."/>
            <person name="Holt S."/>
            <person name="Cochrane G."/>
            <person name="Meng A."/>
            <person name="Brown T."/>
            <person name="Cohen L."/>
        </authorList>
    </citation>
    <scope>NUCLEOTIDE SEQUENCE</scope>
    <source>
        <strain evidence="3">SAG 36.94</strain>
    </source>
</reference>
<dbReference type="AlphaFoldDB" id="A0A7S1XGN5"/>
<dbReference type="InterPro" id="IPR019379">
    <property type="entry name" value="Gamma_Secretase_Asp_P_PEN2"/>
</dbReference>
<dbReference type="Pfam" id="PF10251">
    <property type="entry name" value="PEN-2"/>
    <property type="match status" value="1"/>
</dbReference>
<evidence type="ECO:0000313" key="3">
    <source>
        <dbReference type="EMBL" id="CAD9238117.1"/>
    </source>
</evidence>
<keyword evidence="2" id="KW-0472">Membrane</keyword>
<keyword evidence="2" id="KW-1133">Transmembrane helix</keyword>
<evidence type="ECO:0000256" key="1">
    <source>
        <dbReference type="SAM" id="MobiDB-lite"/>
    </source>
</evidence>
<evidence type="ECO:0000256" key="2">
    <source>
        <dbReference type="SAM" id="Phobius"/>
    </source>
</evidence>
<name>A0A7S1XGN5_9RHOD</name>
<gene>
    <name evidence="3" type="ORF">CCAE0312_LOCUS10219</name>
</gene>
<feature type="transmembrane region" description="Helical" evidence="2">
    <location>
        <begin position="127"/>
        <end position="146"/>
    </location>
</feature>
<feature type="transmembrane region" description="Helical" evidence="2">
    <location>
        <begin position="87"/>
        <end position="107"/>
    </location>
</feature>